<feature type="region of interest" description="Disordered" evidence="8">
    <location>
        <begin position="123"/>
        <end position="197"/>
    </location>
</feature>
<protein>
    <submittedName>
        <fullName evidence="10">Nucleophosmin/nucleoplasmin, 2b</fullName>
    </submittedName>
</protein>
<feature type="compositionally biased region" description="Acidic residues" evidence="8">
    <location>
        <begin position="123"/>
        <end position="144"/>
    </location>
</feature>
<evidence type="ECO:0000256" key="7">
    <source>
        <dbReference type="ARBA" id="ARBA00023279"/>
    </source>
</evidence>
<keyword evidence="11" id="KW-1185">Reference proteome</keyword>
<dbReference type="InterPro" id="IPR004301">
    <property type="entry name" value="Nucleoplasmin"/>
</dbReference>
<dbReference type="GO" id="GO:0003723">
    <property type="term" value="F:RNA binding"/>
    <property type="evidence" value="ECO:0007669"/>
    <property type="project" value="TreeGrafter"/>
</dbReference>
<dbReference type="SUPFAM" id="SSF69203">
    <property type="entry name" value="Nucleoplasmin-like core domain"/>
    <property type="match status" value="1"/>
</dbReference>
<dbReference type="Pfam" id="PF03066">
    <property type="entry name" value="Nucleoplasmin"/>
    <property type="match status" value="1"/>
</dbReference>
<accession>A0A3B3SAL8</accession>
<sequence>MATNESSKSEKPISTLWGCELNEKNKTGTFRTDDTELQHQLSLRTMCLGADAKNEELNVVELVIQQGQDEIKAFPMATLRAPGLPTVNLCGIELHPPITFRLKNGSGPVYICGEHVALEDYSDEELEEAGEEMSEEEEEEEIEESPPKPAKKPATKREASGKRKKPEEADDGEGSDDENNPPKKGKGRGRKQEAKKV</sequence>
<evidence type="ECO:0000256" key="2">
    <source>
        <dbReference type="ARBA" id="ARBA00010744"/>
    </source>
</evidence>
<dbReference type="PANTHER" id="PTHR22747">
    <property type="entry name" value="NUCLEOPLASMIN"/>
    <property type="match status" value="1"/>
</dbReference>
<feature type="compositionally biased region" description="Acidic residues" evidence="8">
    <location>
        <begin position="168"/>
        <end position="179"/>
    </location>
</feature>
<keyword evidence="4" id="KW-0156">Chromatin regulator</keyword>
<dbReference type="Gene3D" id="2.60.120.340">
    <property type="entry name" value="Nucleoplasmin core domain"/>
    <property type="match status" value="1"/>
</dbReference>
<evidence type="ECO:0000256" key="5">
    <source>
        <dbReference type="ARBA" id="ARBA00023186"/>
    </source>
</evidence>
<evidence type="ECO:0000259" key="9">
    <source>
        <dbReference type="Pfam" id="PF03066"/>
    </source>
</evidence>
<organism evidence="10 11">
    <name type="scientific">Paramormyrops kingsleyae</name>
    <dbReference type="NCBI Taxonomy" id="1676925"/>
    <lineage>
        <taxon>Eukaryota</taxon>
        <taxon>Metazoa</taxon>
        <taxon>Chordata</taxon>
        <taxon>Craniata</taxon>
        <taxon>Vertebrata</taxon>
        <taxon>Euteleostomi</taxon>
        <taxon>Actinopterygii</taxon>
        <taxon>Neopterygii</taxon>
        <taxon>Teleostei</taxon>
        <taxon>Osteoglossocephala</taxon>
        <taxon>Osteoglossomorpha</taxon>
        <taxon>Osteoglossiformes</taxon>
        <taxon>Mormyridae</taxon>
        <taxon>Paramormyrops</taxon>
    </lineage>
</organism>
<dbReference type="InterPro" id="IPR024057">
    <property type="entry name" value="Nucleoplasmin_core_dom"/>
</dbReference>
<reference evidence="10" key="2">
    <citation type="submission" date="2025-09" db="UniProtKB">
        <authorList>
            <consortium name="Ensembl"/>
        </authorList>
    </citation>
    <scope>IDENTIFICATION</scope>
</reference>
<dbReference type="GO" id="GO:0003682">
    <property type="term" value="F:chromatin binding"/>
    <property type="evidence" value="ECO:0007669"/>
    <property type="project" value="TreeGrafter"/>
</dbReference>
<dbReference type="STRING" id="1676925.ENSPKIP00000027787"/>
<dbReference type="AlphaFoldDB" id="A0A3B3SAL8"/>
<dbReference type="GeneID" id="111851480"/>
<evidence type="ECO:0000256" key="3">
    <source>
        <dbReference type="ARBA" id="ARBA00022473"/>
    </source>
</evidence>
<dbReference type="GeneTree" id="ENSGT00940000161418"/>
<evidence type="ECO:0000256" key="1">
    <source>
        <dbReference type="ARBA" id="ARBA00004123"/>
    </source>
</evidence>
<comment type="subcellular location">
    <subcellularLocation>
        <location evidence="1">Nucleus</location>
    </subcellularLocation>
</comment>
<dbReference type="Ensembl" id="ENSPKIT00000008559.1">
    <property type="protein sequence ID" value="ENSPKIP00000027787.1"/>
    <property type="gene ID" value="ENSPKIG00000009700.1"/>
</dbReference>
<dbReference type="FunFam" id="2.60.120.340:FF:000003">
    <property type="entry name" value="Nucleoplasmin 2"/>
    <property type="match status" value="1"/>
</dbReference>
<name>A0A3B3SAL8_9TELE</name>
<reference evidence="10" key="1">
    <citation type="submission" date="2025-08" db="UniProtKB">
        <authorList>
            <consortium name="Ensembl"/>
        </authorList>
    </citation>
    <scope>IDENTIFICATION</scope>
</reference>
<comment type="similarity">
    <text evidence="2">Belongs to the nucleoplasmin family.</text>
</comment>
<evidence type="ECO:0000313" key="11">
    <source>
        <dbReference type="Proteomes" id="UP000261540"/>
    </source>
</evidence>
<keyword evidence="3" id="KW-0217">Developmental protein</keyword>
<evidence type="ECO:0000256" key="8">
    <source>
        <dbReference type="SAM" id="MobiDB-lite"/>
    </source>
</evidence>
<dbReference type="KEGG" id="pki:111851480"/>
<dbReference type="GO" id="GO:0007338">
    <property type="term" value="P:single fertilization"/>
    <property type="evidence" value="ECO:0007669"/>
    <property type="project" value="UniProtKB-KW"/>
</dbReference>
<feature type="domain" description="Nucleoplasmin core" evidence="9">
    <location>
        <begin position="16"/>
        <end position="116"/>
    </location>
</feature>
<dbReference type="GO" id="GO:0006338">
    <property type="term" value="P:chromatin remodeling"/>
    <property type="evidence" value="ECO:0007669"/>
    <property type="project" value="TreeGrafter"/>
</dbReference>
<dbReference type="GO" id="GO:0042393">
    <property type="term" value="F:histone binding"/>
    <property type="evidence" value="ECO:0007669"/>
    <property type="project" value="TreeGrafter"/>
</dbReference>
<dbReference type="OrthoDB" id="6075101at2759"/>
<evidence type="ECO:0000313" key="10">
    <source>
        <dbReference type="Ensembl" id="ENSPKIP00000027787.1"/>
    </source>
</evidence>
<keyword evidence="7" id="KW-0278">Fertilization</keyword>
<feature type="compositionally biased region" description="Basic and acidic residues" evidence="8">
    <location>
        <begin position="155"/>
        <end position="167"/>
    </location>
</feature>
<dbReference type="GO" id="GO:0005737">
    <property type="term" value="C:cytoplasm"/>
    <property type="evidence" value="ECO:0007669"/>
    <property type="project" value="TreeGrafter"/>
</dbReference>
<dbReference type="GO" id="GO:0005654">
    <property type="term" value="C:nucleoplasm"/>
    <property type="evidence" value="ECO:0007669"/>
    <property type="project" value="TreeGrafter"/>
</dbReference>
<dbReference type="GO" id="GO:0005730">
    <property type="term" value="C:nucleolus"/>
    <property type="evidence" value="ECO:0007669"/>
    <property type="project" value="TreeGrafter"/>
</dbReference>
<dbReference type="InterPro" id="IPR036824">
    <property type="entry name" value="Nucleoplasmin_core_dom_sf"/>
</dbReference>
<dbReference type="CTD" id="555786"/>
<dbReference type="RefSeq" id="XP_023682228.1">
    <property type="nucleotide sequence ID" value="XM_023826460.2"/>
</dbReference>
<dbReference type="Proteomes" id="UP000261540">
    <property type="component" value="Unplaced"/>
</dbReference>
<evidence type="ECO:0000256" key="4">
    <source>
        <dbReference type="ARBA" id="ARBA00022853"/>
    </source>
</evidence>
<keyword evidence="5" id="KW-0143">Chaperone</keyword>
<dbReference type="PANTHER" id="PTHR22747:SF14">
    <property type="entry name" value="NUCLEOPLASMIN-2"/>
    <property type="match status" value="1"/>
</dbReference>
<proteinExistence type="inferred from homology"/>
<keyword evidence="6" id="KW-0539">Nucleus</keyword>
<evidence type="ECO:0000256" key="6">
    <source>
        <dbReference type="ARBA" id="ARBA00023242"/>
    </source>
</evidence>
<dbReference type="GO" id="GO:0045740">
    <property type="term" value="P:positive regulation of DNA replication"/>
    <property type="evidence" value="ECO:0007669"/>
    <property type="project" value="TreeGrafter"/>
</dbReference>